<evidence type="ECO:0000256" key="6">
    <source>
        <dbReference type="ARBA" id="ARBA00022964"/>
    </source>
</evidence>
<dbReference type="Proteomes" id="UP000646745">
    <property type="component" value="Unassembled WGS sequence"/>
</dbReference>
<dbReference type="SUPFAM" id="SSF51197">
    <property type="entry name" value="Clavaminate synthase-like"/>
    <property type="match status" value="1"/>
</dbReference>
<sequence length="381" mass="43167">MELYVEIIPDTDGRQLRVAWHDREVRYHALWLREHSPDAETLDPRTGQRLIEAAALPLDIALVEARQESETLRLVFSDGHRARFPLADLAGPPPVTERERWDASLSALPVADFDRAIDSDHALLDMLESLERFGFVKVRGVPLELEGMMPLVARLGPLRRTNWGGIADVKSIAEAFDLTMTQRGLEPHTDNPYRDPIPGYIWLHCLSNADSGGDSTLADGFMAAQRLRREHPDAFDCLTQTQVRFRYRDEEAHLESEGPLIELDSAGRVVRVRYNNRTERIPPLPPETLARYYAARRQFFALITSPALTLTPKLAPGEMLIMDNYRLLHGRTAFHLTQGVRHLRQGYVDRDTTASRRLTLRRQLAPVSSTGPQATESRESA</sequence>
<accession>A0ABQ3E126</accession>
<gene>
    <name evidence="16" type="ORF">GCM10009038_13450</name>
</gene>
<evidence type="ECO:0000256" key="4">
    <source>
        <dbReference type="ARBA" id="ARBA00012267"/>
    </source>
</evidence>
<comment type="caution">
    <text evidence="16">The sequence shown here is derived from an EMBL/GenBank/DDBJ whole genome shotgun (WGS) entry which is preliminary data.</text>
</comment>
<dbReference type="InterPro" id="IPR038492">
    <property type="entry name" value="GBBH-like_N_sf"/>
</dbReference>
<evidence type="ECO:0000256" key="12">
    <source>
        <dbReference type="ARBA" id="ARBA00046008"/>
    </source>
</evidence>
<evidence type="ECO:0000256" key="13">
    <source>
        <dbReference type="ARBA" id="ARBA00049334"/>
    </source>
</evidence>
<dbReference type="Gene3D" id="3.30.2020.30">
    <property type="match status" value="1"/>
</dbReference>
<dbReference type="InterPro" id="IPR010376">
    <property type="entry name" value="GBBH-like_N"/>
</dbReference>
<evidence type="ECO:0000256" key="3">
    <source>
        <dbReference type="ARBA" id="ARBA00008654"/>
    </source>
</evidence>
<dbReference type="Pfam" id="PF06155">
    <property type="entry name" value="GBBH-like_N"/>
    <property type="match status" value="1"/>
</dbReference>
<dbReference type="EMBL" id="BMZI01000003">
    <property type="protein sequence ID" value="GHB16294.1"/>
    <property type="molecule type" value="Genomic_DNA"/>
</dbReference>
<evidence type="ECO:0000313" key="16">
    <source>
        <dbReference type="EMBL" id="GHB16294.1"/>
    </source>
</evidence>
<comment type="cofactor">
    <cofactor evidence="1">
        <name>Fe(2+)</name>
        <dbReference type="ChEBI" id="CHEBI:29033"/>
    </cofactor>
</comment>
<protein>
    <recommendedName>
        <fullName evidence="4">trimethyllysine dioxygenase</fullName>
        <ecNumber evidence="4">1.14.11.8</ecNumber>
    </recommendedName>
    <alternativeName>
        <fullName evidence="10">Epsilon-trimethyllysine 2-oxoglutarate dioxygenase</fullName>
    </alternativeName>
    <alternativeName>
        <fullName evidence="9">TML hydroxylase</fullName>
    </alternativeName>
    <alternativeName>
        <fullName evidence="11">TML-alpha-ketoglutarate dioxygenase</fullName>
    </alternativeName>
</protein>
<proteinExistence type="inferred from homology"/>
<dbReference type="InterPro" id="IPR003819">
    <property type="entry name" value="TauD/TfdA-like"/>
</dbReference>
<keyword evidence="5" id="KW-0479">Metal-binding</keyword>
<dbReference type="InterPro" id="IPR042098">
    <property type="entry name" value="TauD-like_sf"/>
</dbReference>
<dbReference type="Pfam" id="PF02668">
    <property type="entry name" value="TauD"/>
    <property type="match status" value="1"/>
</dbReference>
<keyword evidence="17" id="KW-1185">Reference proteome</keyword>
<comment type="similarity">
    <text evidence="3">Belongs to the gamma-BBH/TMLD family.</text>
</comment>
<evidence type="ECO:0000256" key="11">
    <source>
        <dbReference type="ARBA" id="ARBA00032283"/>
    </source>
</evidence>
<feature type="domain" description="Gamma-butyrobetaine hydroxylase-like N-terminal" evidence="15">
    <location>
        <begin position="11"/>
        <end position="84"/>
    </location>
</feature>
<evidence type="ECO:0000259" key="15">
    <source>
        <dbReference type="Pfam" id="PF06155"/>
    </source>
</evidence>
<reference evidence="17" key="1">
    <citation type="journal article" date="2019" name="Int. J. Syst. Evol. Microbiol.">
        <title>The Global Catalogue of Microorganisms (GCM) 10K type strain sequencing project: providing services to taxonomists for standard genome sequencing and annotation.</title>
        <authorList>
            <consortium name="The Broad Institute Genomics Platform"/>
            <consortium name="The Broad Institute Genome Sequencing Center for Infectious Disease"/>
            <person name="Wu L."/>
            <person name="Ma J."/>
        </authorList>
    </citation>
    <scope>NUCLEOTIDE SEQUENCE [LARGE SCALE GENOMIC DNA]</scope>
    <source>
        <strain evidence="17">KCTC 32998</strain>
    </source>
</reference>
<keyword evidence="7" id="KW-0560">Oxidoreductase</keyword>
<dbReference type="PANTHER" id="PTHR10696">
    <property type="entry name" value="GAMMA-BUTYROBETAINE HYDROXYLASE-RELATED"/>
    <property type="match status" value="1"/>
</dbReference>
<evidence type="ECO:0000256" key="5">
    <source>
        <dbReference type="ARBA" id="ARBA00022723"/>
    </source>
</evidence>
<evidence type="ECO:0000256" key="7">
    <source>
        <dbReference type="ARBA" id="ARBA00023002"/>
    </source>
</evidence>
<evidence type="ECO:0000256" key="10">
    <source>
        <dbReference type="ARBA" id="ARBA00031778"/>
    </source>
</evidence>
<name>A0ABQ3E126_9GAMM</name>
<keyword evidence="8" id="KW-0408">Iron</keyword>
<dbReference type="InterPro" id="IPR050411">
    <property type="entry name" value="AlphaKG_dependent_hydroxylases"/>
</dbReference>
<evidence type="ECO:0000256" key="1">
    <source>
        <dbReference type="ARBA" id="ARBA00001954"/>
    </source>
</evidence>
<dbReference type="RefSeq" id="WP_189443912.1">
    <property type="nucleotide sequence ID" value="NZ_BMZI01000003.1"/>
</dbReference>
<dbReference type="EC" id="1.14.11.8" evidence="4"/>
<keyword evidence="6" id="KW-0223">Dioxygenase</keyword>
<evidence type="ECO:0000256" key="9">
    <source>
        <dbReference type="ARBA" id="ARBA00030363"/>
    </source>
</evidence>
<organism evidence="16 17">
    <name type="scientific">Salinicola rhizosphaerae</name>
    <dbReference type="NCBI Taxonomy" id="1443141"/>
    <lineage>
        <taxon>Bacteria</taxon>
        <taxon>Pseudomonadati</taxon>
        <taxon>Pseudomonadota</taxon>
        <taxon>Gammaproteobacteria</taxon>
        <taxon>Oceanospirillales</taxon>
        <taxon>Halomonadaceae</taxon>
        <taxon>Salinicola</taxon>
    </lineage>
</organism>
<comment type="function">
    <text evidence="12">Converts trimethyllysine (TML) into hydroxytrimethyllysine (HTML).</text>
</comment>
<comment type="cofactor">
    <cofactor evidence="2">
        <name>L-ascorbate</name>
        <dbReference type="ChEBI" id="CHEBI:38290"/>
    </cofactor>
</comment>
<evidence type="ECO:0000313" key="17">
    <source>
        <dbReference type="Proteomes" id="UP000646745"/>
    </source>
</evidence>
<dbReference type="PANTHER" id="PTHR10696:SF51">
    <property type="entry name" value="TRIMETHYLLYSINE DIOXYGENASE, MITOCHONDRIAL"/>
    <property type="match status" value="1"/>
</dbReference>
<feature type="domain" description="TauD/TfdA-like" evidence="14">
    <location>
        <begin position="112"/>
        <end position="347"/>
    </location>
</feature>
<evidence type="ECO:0000259" key="14">
    <source>
        <dbReference type="Pfam" id="PF02668"/>
    </source>
</evidence>
<evidence type="ECO:0000256" key="2">
    <source>
        <dbReference type="ARBA" id="ARBA00001961"/>
    </source>
</evidence>
<dbReference type="Gene3D" id="3.60.130.10">
    <property type="entry name" value="Clavaminate synthase-like"/>
    <property type="match status" value="1"/>
</dbReference>
<evidence type="ECO:0000256" key="8">
    <source>
        <dbReference type="ARBA" id="ARBA00023004"/>
    </source>
</evidence>
<comment type="catalytic activity">
    <reaction evidence="13">
        <text>N(6),N(6),N(6)-trimethyl-L-lysine + 2-oxoglutarate + O2 = (3S)-3-hydroxy-N(6),N(6),N(6)-trimethyl-L-lysine + succinate + CO2</text>
        <dbReference type="Rhea" id="RHEA:14181"/>
        <dbReference type="ChEBI" id="CHEBI:15379"/>
        <dbReference type="ChEBI" id="CHEBI:16526"/>
        <dbReference type="ChEBI" id="CHEBI:16810"/>
        <dbReference type="ChEBI" id="CHEBI:30031"/>
        <dbReference type="ChEBI" id="CHEBI:58100"/>
        <dbReference type="ChEBI" id="CHEBI:141499"/>
        <dbReference type="EC" id="1.14.11.8"/>
    </reaction>
</comment>
<dbReference type="CDD" id="cd00250">
    <property type="entry name" value="CAS_like"/>
    <property type="match status" value="1"/>
</dbReference>